<comment type="caution">
    <text evidence="9">The sequence shown here is derived from an EMBL/GenBank/DDBJ whole genome shotgun (WGS) entry which is preliminary data.</text>
</comment>
<dbReference type="PANTHER" id="PTHR23271">
    <property type="entry name" value="HEPATOCELLULAR CARCINOMA-ASSOCIATED ANTIGEN 66"/>
    <property type="match status" value="1"/>
</dbReference>
<dbReference type="Gene3D" id="1.25.40.10">
    <property type="entry name" value="Tetratricopeptide repeat domain"/>
    <property type="match status" value="1"/>
</dbReference>
<feature type="domain" description="U3 small nucleolar RNA-associated protein 6 N-terminal" evidence="8">
    <location>
        <begin position="283"/>
        <end position="320"/>
    </location>
</feature>
<dbReference type="GO" id="GO:0034388">
    <property type="term" value="C:Pwp2p-containing subcomplex of 90S preribosome"/>
    <property type="evidence" value="ECO:0007669"/>
    <property type="project" value="TreeGrafter"/>
</dbReference>
<dbReference type="EMBL" id="CAJNJA010007316">
    <property type="protein sequence ID" value="CAE7223139.1"/>
    <property type="molecule type" value="Genomic_DNA"/>
</dbReference>
<dbReference type="InterPro" id="IPR055347">
    <property type="entry name" value="UTP6_N"/>
</dbReference>
<dbReference type="Proteomes" id="UP000601435">
    <property type="component" value="Unassembled WGS sequence"/>
</dbReference>
<dbReference type="GO" id="GO:0032040">
    <property type="term" value="C:small-subunit processome"/>
    <property type="evidence" value="ECO:0007669"/>
    <property type="project" value="TreeGrafter"/>
</dbReference>
<dbReference type="InterPro" id="IPR013595">
    <property type="entry name" value="Pept_S33_TAP-like_C"/>
</dbReference>
<feature type="region of interest" description="Disordered" evidence="5">
    <location>
        <begin position="109"/>
        <end position="137"/>
    </location>
</feature>
<gene>
    <name evidence="9" type="primary">utp6</name>
    <name evidence="9" type="ORF">SNEC2469_LOCUS2970</name>
</gene>
<feature type="region of interest" description="Disordered" evidence="5">
    <location>
        <begin position="187"/>
        <end position="273"/>
    </location>
</feature>
<comment type="subcellular location">
    <subcellularLocation>
        <location evidence="1">Nucleus</location>
        <location evidence="1">Nucleolus</location>
    </subcellularLocation>
</comment>
<dbReference type="PANTHER" id="PTHR23271:SF1">
    <property type="entry name" value="U3 SMALL NUCLEOLAR RNA-ASSOCIATED PROTEIN 6 HOMOLOG"/>
    <property type="match status" value="1"/>
</dbReference>
<feature type="compositionally biased region" description="Basic and acidic residues" evidence="5">
    <location>
        <begin position="233"/>
        <end position="247"/>
    </location>
</feature>
<evidence type="ECO:0000256" key="4">
    <source>
        <dbReference type="ARBA" id="ARBA00023242"/>
    </source>
</evidence>
<dbReference type="InterPro" id="IPR011990">
    <property type="entry name" value="TPR-like_helical_dom_sf"/>
</dbReference>
<reference evidence="9" key="1">
    <citation type="submission" date="2021-02" db="EMBL/GenBank/DDBJ databases">
        <authorList>
            <person name="Dougan E. K."/>
            <person name="Rhodes N."/>
            <person name="Thang M."/>
            <person name="Chan C."/>
        </authorList>
    </citation>
    <scope>NUCLEOTIDE SEQUENCE</scope>
</reference>
<keyword evidence="4" id="KW-0539">Nucleus</keyword>
<dbReference type="Pfam" id="PF08640">
    <property type="entry name" value="U3_assoc_6"/>
    <property type="match status" value="1"/>
</dbReference>
<dbReference type="Pfam" id="PF00561">
    <property type="entry name" value="Abhydrolase_1"/>
    <property type="match status" value="1"/>
</dbReference>
<keyword evidence="10" id="KW-1185">Reference proteome</keyword>
<evidence type="ECO:0000313" key="10">
    <source>
        <dbReference type="Proteomes" id="UP000601435"/>
    </source>
</evidence>
<dbReference type="Gene3D" id="3.40.50.1820">
    <property type="entry name" value="alpha/beta hydrolase"/>
    <property type="match status" value="1"/>
</dbReference>
<feature type="domain" description="Peptidase S33 tripeptidyl aminopeptidase-like C-terminal" evidence="7">
    <location>
        <begin position="828"/>
        <end position="918"/>
    </location>
</feature>
<evidence type="ECO:0000313" key="9">
    <source>
        <dbReference type="EMBL" id="CAE7223139.1"/>
    </source>
</evidence>
<dbReference type="GO" id="GO:0000462">
    <property type="term" value="P:maturation of SSU-rRNA from tricistronic rRNA transcript (SSU-rRNA, 5.8S rRNA, LSU-rRNA)"/>
    <property type="evidence" value="ECO:0007669"/>
    <property type="project" value="InterPro"/>
</dbReference>
<dbReference type="AlphaFoldDB" id="A0A812K9S1"/>
<accession>A0A812K9S1</accession>
<feature type="compositionally biased region" description="Basic and acidic residues" evidence="5">
    <location>
        <begin position="187"/>
        <end position="215"/>
    </location>
</feature>
<keyword evidence="2" id="KW-0698">rRNA processing</keyword>
<keyword evidence="3" id="KW-0677">Repeat</keyword>
<dbReference type="InterPro" id="IPR013949">
    <property type="entry name" value="Utp6"/>
</dbReference>
<sequence>MAFTPQFMRGGTKVRAPDQQVTVYTKKKKQTATKEKNKMEILLQEIVDLGLDPTRTVACVLELPRGKGGVRMNPRFTNDLHLTVQMITGDGFQLVMAKDNRVLISFEDAKKQEDEEADEAESSLRPRPKPDPFASIKTEPCCTLSEEVGLVSGISTGAHYIDLFGAGRWKFPVNLLSSLKKEQEERAKRKAAEAEAKRKAAAEAEAKRKAEEKAAKKAKKAALQEAANASPKSRKDEDSNKAEDPETKAAQWDPRPKPKPPKPSRHQPPSGSEAMADYVEQALQDMVPELDDLRRRKVFSEDELRHIVRRRREFEYALQTLSGTLASHRSQLPLLDLLLDVAGRLQAGAGNAGAVDDECGHESVQSCTLQMLQHVAERRLRSYGPMHPEPSVVRWNQVPSGGRLVTGLLSVFLDPADAKSPQLELEIAMYFSKQQPAPLGALLLHCGGPGADSSCLRYAWGSHLEGYDVWSISQRGIGPRADPALNCNNSHLPVSGCPATGCQISDFTDCPCALLDGTPQIGEIWANIDPQNETQVAHLLRKRDAWGSRCAASPKFQLTGANGKTYNFLEYVGSQFLSYDIDRFRRAIGAQKMSFYGYSYGTYVAGVYASAFSEFTGRVVLDGNMDPTPRKTAQATGDALANDKFIAFLLNTCKAAPDCPLEHPEEEYDQIVAAARLGNLTAPTKSGMQFPLTVGMLMAYIQTESASNSGRLFHRILETLAGLSPKASSETIHTTVAFILDGFCFVKGVSTWYNYDICVGPGQTSEDEEGTGQDFGEPYMQQCAVWGVDQAGYFDVPDLLRQWKSAASNRGDAGLAAVVGDMVGYFLWPVKATPNAPMGSSIVYPLVVGNLFDPATSYSWAQNMKSAFPGGSLITWQGIGHAFPSHASDYNKDAVKECQAHIKAYLQKGTMPVNGLTCFQVRYEIALEALRRRRTSALRWRKYSISTVAGLRRIHNILHRGSHRFKGDLQLWYQHVDFCLRSGSTAMLTRVLMRAVKYHPKEVHLWLLAADRELQQGHVEAARKLLLRGLRCVPTS</sequence>
<evidence type="ECO:0000259" key="8">
    <source>
        <dbReference type="Pfam" id="PF08640"/>
    </source>
</evidence>
<evidence type="ECO:0000256" key="3">
    <source>
        <dbReference type="ARBA" id="ARBA00022737"/>
    </source>
</evidence>
<evidence type="ECO:0000256" key="2">
    <source>
        <dbReference type="ARBA" id="ARBA00022552"/>
    </source>
</evidence>
<dbReference type="SUPFAM" id="SSF53474">
    <property type="entry name" value="alpha/beta-Hydrolases"/>
    <property type="match status" value="1"/>
</dbReference>
<evidence type="ECO:0000259" key="7">
    <source>
        <dbReference type="Pfam" id="PF08386"/>
    </source>
</evidence>
<dbReference type="Pfam" id="PF08386">
    <property type="entry name" value="Abhydrolase_4"/>
    <property type="match status" value="1"/>
</dbReference>
<dbReference type="OrthoDB" id="28112at2759"/>
<organism evidence="9 10">
    <name type="scientific">Symbiodinium necroappetens</name>
    <dbReference type="NCBI Taxonomy" id="1628268"/>
    <lineage>
        <taxon>Eukaryota</taxon>
        <taxon>Sar</taxon>
        <taxon>Alveolata</taxon>
        <taxon>Dinophyceae</taxon>
        <taxon>Suessiales</taxon>
        <taxon>Symbiodiniaceae</taxon>
        <taxon>Symbiodinium</taxon>
    </lineage>
</organism>
<dbReference type="InterPro" id="IPR029058">
    <property type="entry name" value="AB_hydrolase_fold"/>
</dbReference>
<name>A0A812K9S1_9DINO</name>
<evidence type="ECO:0000256" key="5">
    <source>
        <dbReference type="SAM" id="MobiDB-lite"/>
    </source>
</evidence>
<evidence type="ECO:0000259" key="6">
    <source>
        <dbReference type="Pfam" id="PF00561"/>
    </source>
</evidence>
<proteinExistence type="predicted"/>
<dbReference type="GO" id="GO:0030515">
    <property type="term" value="F:snoRNA binding"/>
    <property type="evidence" value="ECO:0007669"/>
    <property type="project" value="InterPro"/>
</dbReference>
<feature type="non-terminal residue" evidence="9">
    <location>
        <position position="1036"/>
    </location>
</feature>
<feature type="domain" description="AB hydrolase-1" evidence="6">
    <location>
        <begin position="441"/>
        <end position="632"/>
    </location>
</feature>
<dbReference type="InterPro" id="IPR000073">
    <property type="entry name" value="AB_hydrolase_1"/>
</dbReference>
<evidence type="ECO:0000256" key="1">
    <source>
        <dbReference type="ARBA" id="ARBA00004604"/>
    </source>
</evidence>
<protein>
    <submittedName>
        <fullName evidence="9">Utp6 protein</fullName>
    </submittedName>
</protein>